<dbReference type="InterPro" id="IPR022483">
    <property type="entry name" value="PSB_actinobac"/>
</dbReference>
<keyword evidence="5" id="KW-0378">Hydrolase</keyword>
<evidence type="ECO:0000256" key="3">
    <source>
        <dbReference type="ARBA" id="ARBA00022670"/>
    </source>
</evidence>
<dbReference type="GO" id="GO:0005839">
    <property type="term" value="C:proteasome core complex"/>
    <property type="evidence" value="ECO:0007669"/>
    <property type="project" value="UniProtKB-UniRule"/>
</dbReference>
<evidence type="ECO:0000256" key="1">
    <source>
        <dbReference type="ARBA" id="ARBA00001198"/>
    </source>
</evidence>
<evidence type="ECO:0000313" key="11">
    <source>
        <dbReference type="Proteomes" id="UP000198923"/>
    </source>
</evidence>
<organism evidence="10 11">
    <name type="scientific">Sinosporangium album</name>
    <dbReference type="NCBI Taxonomy" id="504805"/>
    <lineage>
        <taxon>Bacteria</taxon>
        <taxon>Bacillati</taxon>
        <taxon>Actinomycetota</taxon>
        <taxon>Actinomycetes</taxon>
        <taxon>Streptosporangiales</taxon>
        <taxon>Streptosporangiaceae</taxon>
        <taxon>Sinosporangium</taxon>
    </lineage>
</organism>
<comment type="catalytic activity">
    <reaction evidence="1">
        <text>Cleavage of peptide bonds with very broad specificity.</text>
        <dbReference type="EC" id="3.4.25.1"/>
    </reaction>
</comment>
<evidence type="ECO:0000313" key="10">
    <source>
        <dbReference type="EMBL" id="SDG78336.1"/>
    </source>
</evidence>
<evidence type="ECO:0000256" key="9">
    <source>
        <dbReference type="NCBIfam" id="TIGR03690"/>
    </source>
</evidence>
<evidence type="ECO:0000256" key="5">
    <source>
        <dbReference type="ARBA" id="ARBA00022801"/>
    </source>
</evidence>
<keyword evidence="2" id="KW-0963">Cytoplasm</keyword>
<dbReference type="Gene3D" id="3.60.20.10">
    <property type="entry name" value="Glutamine Phosphoribosylpyrophosphate, subunit 1, domain 1"/>
    <property type="match status" value="1"/>
</dbReference>
<sequence length="305" mass="32810">MLRAAEALSNGRVLIQDRSIRKDRYGLMRDDSQPSFDVLSSAWTTSFTEFAASYSPGVLPWGRSLPSASPADEIPHATTIIVATCAGGVVMAADRRGTSGNMIVQRDAEKINRVDEFSCVGAAGAGSFGKELTRLYAVELEHYEKLQGRSLSVEGKANRLATMIRSNLPLAMQGMVVIPILAAYDETRDAGRIFTYDVGGGPYETDHFHAIGSGSVFARGAMKKLYREGASSDEAVFACVQALYDAADDDSATGGPDVTRKIYPRVAVITSEGFRLLSDDEVDTHVRRMLDGRMSAPDGPTAPLS</sequence>
<protein>
    <recommendedName>
        <fullName evidence="9">Proteasome subunit beta</fullName>
        <ecNumber evidence="9">3.4.25.1</ecNumber>
    </recommendedName>
</protein>
<dbReference type="AlphaFoldDB" id="A0A1G7X2E9"/>
<dbReference type="EMBL" id="FNCN01000008">
    <property type="protein sequence ID" value="SDG78336.1"/>
    <property type="molecule type" value="Genomic_DNA"/>
</dbReference>
<dbReference type="Proteomes" id="UP000198923">
    <property type="component" value="Unassembled WGS sequence"/>
</dbReference>
<dbReference type="PROSITE" id="PS51476">
    <property type="entry name" value="PROTEASOME_BETA_2"/>
    <property type="match status" value="1"/>
</dbReference>
<keyword evidence="3" id="KW-0645">Protease</keyword>
<evidence type="ECO:0000256" key="4">
    <source>
        <dbReference type="ARBA" id="ARBA00022698"/>
    </source>
</evidence>
<dbReference type="Pfam" id="PF00227">
    <property type="entry name" value="Proteasome"/>
    <property type="match status" value="1"/>
</dbReference>
<proteinExistence type="predicted"/>
<name>A0A1G7X2E9_9ACTN</name>
<dbReference type="InterPro" id="IPR001353">
    <property type="entry name" value="Proteasome_sua/b"/>
</dbReference>
<dbReference type="PANTHER" id="PTHR32194:SF0">
    <property type="entry name" value="ATP-DEPENDENT PROTEASE SUBUNIT HSLV"/>
    <property type="match status" value="1"/>
</dbReference>
<reference evidence="10 11" key="1">
    <citation type="submission" date="2016-10" db="EMBL/GenBank/DDBJ databases">
        <authorList>
            <person name="de Groot N.N."/>
        </authorList>
    </citation>
    <scope>NUCLEOTIDE SEQUENCE [LARGE SCALE GENOMIC DNA]</scope>
    <source>
        <strain evidence="10 11">CPCC 201354</strain>
    </source>
</reference>
<dbReference type="SUPFAM" id="SSF56235">
    <property type="entry name" value="N-terminal nucleophile aminohydrolases (Ntn hydrolases)"/>
    <property type="match status" value="1"/>
</dbReference>
<evidence type="ECO:0000256" key="6">
    <source>
        <dbReference type="ARBA" id="ARBA00022813"/>
    </source>
</evidence>
<dbReference type="EC" id="3.4.25.1" evidence="9"/>
<evidence type="ECO:0000256" key="8">
    <source>
        <dbReference type="ARBA" id="ARBA00023145"/>
    </source>
</evidence>
<dbReference type="PANTHER" id="PTHR32194">
    <property type="entry name" value="METALLOPROTEASE TLDD"/>
    <property type="match status" value="1"/>
</dbReference>
<keyword evidence="11" id="KW-1185">Reference proteome</keyword>
<dbReference type="CDD" id="cd01906">
    <property type="entry name" value="proteasome_protease_HslV"/>
    <property type="match status" value="1"/>
</dbReference>
<dbReference type="NCBIfam" id="TIGR03690">
    <property type="entry name" value="20S_bact_beta"/>
    <property type="match status" value="1"/>
</dbReference>
<evidence type="ECO:0000256" key="2">
    <source>
        <dbReference type="ARBA" id="ARBA00022490"/>
    </source>
</evidence>
<dbReference type="InterPro" id="IPR029055">
    <property type="entry name" value="Ntn_hydrolases_N"/>
</dbReference>
<evidence type="ECO:0000256" key="7">
    <source>
        <dbReference type="ARBA" id="ARBA00022942"/>
    </source>
</evidence>
<dbReference type="GO" id="GO:0004298">
    <property type="term" value="F:threonine-type endopeptidase activity"/>
    <property type="evidence" value="ECO:0007669"/>
    <property type="project" value="UniProtKB-UniRule"/>
</dbReference>
<keyword evidence="4" id="KW-0888">Threonine protease</keyword>
<dbReference type="GO" id="GO:0005737">
    <property type="term" value="C:cytoplasm"/>
    <property type="evidence" value="ECO:0007669"/>
    <property type="project" value="TreeGrafter"/>
</dbReference>
<accession>A0A1G7X2E9</accession>
<keyword evidence="8" id="KW-0865">Zymogen</keyword>
<dbReference type="GO" id="GO:0010498">
    <property type="term" value="P:proteasomal protein catabolic process"/>
    <property type="evidence" value="ECO:0007669"/>
    <property type="project" value="UniProtKB-UniRule"/>
</dbReference>
<keyword evidence="6" id="KW-0068">Autocatalytic cleavage</keyword>
<dbReference type="STRING" id="504805.SAMN05421505_1088"/>
<dbReference type="InterPro" id="IPR023333">
    <property type="entry name" value="Proteasome_suB-type"/>
</dbReference>
<gene>
    <name evidence="10" type="ORF">SAMN05421505_1088</name>
</gene>
<keyword evidence="7 10" id="KW-0647">Proteasome</keyword>